<protein>
    <submittedName>
        <fullName evidence="1">36229_t:CDS:1</fullName>
    </submittedName>
</protein>
<dbReference type="EMBL" id="CAJVQC010143154">
    <property type="protein sequence ID" value="CAG8844552.1"/>
    <property type="molecule type" value="Genomic_DNA"/>
</dbReference>
<comment type="caution">
    <text evidence="1">The sequence shown here is derived from an EMBL/GenBank/DDBJ whole genome shotgun (WGS) entry which is preliminary data.</text>
</comment>
<keyword evidence="2" id="KW-1185">Reference proteome</keyword>
<evidence type="ECO:0000313" key="2">
    <source>
        <dbReference type="Proteomes" id="UP000789920"/>
    </source>
</evidence>
<feature type="non-terminal residue" evidence="1">
    <location>
        <position position="1"/>
    </location>
</feature>
<sequence length="40" mass="4637">EEANRNNDTYEGDLSLLSQTNLILEDVVNLRDPVFQERDT</sequence>
<feature type="non-terminal residue" evidence="1">
    <location>
        <position position="40"/>
    </location>
</feature>
<evidence type="ECO:0000313" key="1">
    <source>
        <dbReference type="EMBL" id="CAG8844552.1"/>
    </source>
</evidence>
<name>A0ACA9SN54_9GLOM</name>
<accession>A0ACA9SN54</accession>
<gene>
    <name evidence="1" type="ORF">RPERSI_LOCUS33259</name>
</gene>
<organism evidence="1 2">
    <name type="scientific">Racocetra persica</name>
    <dbReference type="NCBI Taxonomy" id="160502"/>
    <lineage>
        <taxon>Eukaryota</taxon>
        <taxon>Fungi</taxon>
        <taxon>Fungi incertae sedis</taxon>
        <taxon>Mucoromycota</taxon>
        <taxon>Glomeromycotina</taxon>
        <taxon>Glomeromycetes</taxon>
        <taxon>Diversisporales</taxon>
        <taxon>Gigasporaceae</taxon>
        <taxon>Racocetra</taxon>
    </lineage>
</organism>
<reference evidence="1" key="1">
    <citation type="submission" date="2021-06" db="EMBL/GenBank/DDBJ databases">
        <authorList>
            <person name="Kallberg Y."/>
            <person name="Tangrot J."/>
            <person name="Rosling A."/>
        </authorList>
    </citation>
    <scope>NUCLEOTIDE SEQUENCE</scope>
    <source>
        <strain evidence="1">MA461A</strain>
    </source>
</reference>
<dbReference type="Proteomes" id="UP000789920">
    <property type="component" value="Unassembled WGS sequence"/>
</dbReference>
<proteinExistence type="predicted"/>